<dbReference type="InterPro" id="IPR055348">
    <property type="entry name" value="DctQ"/>
</dbReference>
<comment type="subcellular location">
    <subcellularLocation>
        <location evidence="1">Cell inner membrane</location>
        <topology evidence="1">Multi-pass membrane protein</topology>
    </subcellularLocation>
</comment>
<keyword evidence="5 9" id="KW-0812">Transmembrane</keyword>
<dbReference type="PANTHER" id="PTHR35011:SF2">
    <property type="entry name" value="2,3-DIKETO-L-GULONATE TRAP TRANSPORTER SMALL PERMEASE PROTEIN YIAM"/>
    <property type="match status" value="1"/>
</dbReference>
<dbReference type="RefSeq" id="WP_274373423.1">
    <property type="nucleotide sequence ID" value="NZ_CP072943.1"/>
</dbReference>
<dbReference type="GO" id="GO:0015740">
    <property type="term" value="P:C4-dicarboxylate transport"/>
    <property type="evidence" value="ECO:0007669"/>
    <property type="project" value="TreeGrafter"/>
</dbReference>
<keyword evidence="12" id="KW-1185">Reference proteome</keyword>
<evidence type="ECO:0000313" key="11">
    <source>
        <dbReference type="EMBL" id="QTX32206.1"/>
    </source>
</evidence>
<dbReference type="EMBL" id="CP072943">
    <property type="protein sequence ID" value="QTX32206.1"/>
    <property type="molecule type" value="Genomic_DNA"/>
</dbReference>
<evidence type="ECO:0000256" key="9">
    <source>
        <dbReference type="SAM" id="Phobius"/>
    </source>
</evidence>
<keyword evidence="6 9" id="KW-1133">Transmembrane helix</keyword>
<evidence type="ECO:0000256" key="4">
    <source>
        <dbReference type="ARBA" id="ARBA00022519"/>
    </source>
</evidence>
<name>A0A9Q7A7L5_9BACT</name>
<proteinExistence type="inferred from homology"/>
<feature type="transmembrane region" description="Helical" evidence="9">
    <location>
        <begin position="51"/>
        <end position="69"/>
    </location>
</feature>
<feature type="transmembrane region" description="Helical" evidence="9">
    <location>
        <begin position="12"/>
        <end position="31"/>
    </location>
</feature>
<dbReference type="GO" id="GO:0005886">
    <property type="term" value="C:plasma membrane"/>
    <property type="evidence" value="ECO:0007669"/>
    <property type="project" value="UniProtKB-SubCell"/>
</dbReference>
<evidence type="ECO:0000259" key="10">
    <source>
        <dbReference type="Pfam" id="PF04290"/>
    </source>
</evidence>
<evidence type="ECO:0000256" key="5">
    <source>
        <dbReference type="ARBA" id="ARBA00022692"/>
    </source>
</evidence>
<comment type="similarity">
    <text evidence="8">Belongs to the TRAP transporter small permease family.</text>
</comment>
<accession>A0A9Q7A7L5</accession>
<evidence type="ECO:0000256" key="2">
    <source>
        <dbReference type="ARBA" id="ARBA00022448"/>
    </source>
</evidence>
<organism evidence="11 12">
    <name type="scientific">Aminithiophilus ramosus</name>
    <dbReference type="NCBI Taxonomy" id="3029084"/>
    <lineage>
        <taxon>Bacteria</taxon>
        <taxon>Thermotogati</taxon>
        <taxon>Synergistota</taxon>
        <taxon>Synergistia</taxon>
        <taxon>Synergistales</taxon>
        <taxon>Aminithiophilaceae</taxon>
        <taxon>Aminithiophilus</taxon>
    </lineage>
</organism>
<dbReference type="InterPro" id="IPR007387">
    <property type="entry name" value="TRAP_DctQ"/>
</dbReference>
<dbReference type="GO" id="GO:0022857">
    <property type="term" value="F:transmembrane transporter activity"/>
    <property type="evidence" value="ECO:0007669"/>
    <property type="project" value="TreeGrafter"/>
</dbReference>
<evidence type="ECO:0000256" key="8">
    <source>
        <dbReference type="ARBA" id="ARBA00038436"/>
    </source>
</evidence>
<dbReference type="PANTHER" id="PTHR35011">
    <property type="entry name" value="2,3-DIKETO-L-GULONATE TRAP TRANSPORTER SMALL PERMEASE PROTEIN YIAM"/>
    <property type="match status" value="1"/>
</dbReference>
<reference evidence="12" key="1">
    <citation type="submission" date="2021-04" db="EMBL/GenBank/DDBJ databases">
        <title>A novel Synergistetes isolate from a pyrite-forming mixed culture.</title>
        <authorList>
            <person name="Bunk B."/>
            <person name="Sproer C."/>
            <person name="Spring S."/>
            <person name="Pester M."/>
        </authorList>
    </citation>
    <scope>NUCLEOTIDE SEQUENCE [LARGE SCALE GENOMIC DNA]</scope>
    <source>
        <strain evidence="12">J.5.4.2-T.3.5.2</strain>
    </source>
</reference>
<evidence type="ECO:0000256" key="6">
    <source>
        <dbReference type="ARBA" id="ARBA00022989"/>
    </source>
</evidence>
<keyword evidence="4" id="KW-0997">Cell inner membrane</keyword>
<dbReference type="Proteomes" id="UP000671879">
    <property type="component" value="Chromosome"/>
</dbReference>
<sequence>MTTRKKNGLERALRPLEILLTLALIGVFFEVILEVSFRYLLHRPLAWGSEFSQTVLVWITFVGSALALFRGEHMSVNLVMNCVRSPRKRLVLQIIGGLSVLAFLVIAFHGGIQVTQRTWTMKTTALQMPAGILYLAFPVGCLIMVPAVLRDLYLKIRKE</sequence>
<keyword evidence="2" id="KW-0813">Transport</keyword>
<gene>
    <name evidence="11" type="ORF">KAR29_13005</name>
</gene>
<keyword evidence="7 9" id="KW-0472">Membrane</keyword>
<feature type="transmembrane region" description="Helical" evidence="9">
    <location>
        <begin position="132"/>
        <end position="149"/>
    </location>
</feature>
<dbReference type="Pfam" id="PF04290">
    <property type="entry name" value="DctQ"/>
    <property type="match status" value="1"/>
</dbReference>
<dbReference type="KEGG" id="aram:KAR29_13005"/>
<evidence type="ECO:0000256" key="3">
    <source>
        <dbReference type="ARBA" id="ARBA00022475"/>
    </source>
</evidence>
<feature type="transmembrane region" description="Helical" evidence="9">
    <location>
        <begin position="90"/>
        <end position="112"/>
    </location>
</feature>
<dbReference type="AlphaFoldDB" id="A0A9Q7A7L5"/>
<protein>
    <submittedName>
        <fullName evidence="11">TRAP transporter small permease</fullName>
    </submittedName>
</protein>
<evidence type="ECO:0000256" key="7">
    <source>
        <dbReference type="ARBA" id="ARBA00023136"/>
    </source>
</evidence>
<evidence type="ECO:0000256" key="1">
    <source>
        <dbReference type="ARBA" id="ARBA00004429"/>
    </source>
</evidence>
<feature type="domain" description="Tripartite ATP-independent periplasmic transporters DctQ component" evidence="10">
    <location>
        <begin position="31"/>
        <end position="157"/>
    </location>
</feature>
<keyword evidence="3" id="KW-1003">Cell membrane</keyword>
<evidence type="ECO:0000313" key="12">
    <source>
        <dbReference type="Proteomes" id="UP000671879"/>
    </source>
</evidence>